<keyword evidence="3" id="KW-1185">Reference proteome</keyword>
<dbReference type="RefSeq" id="WP_253889528.1">
    <property type="nucleotide sequence ID" value="NZ_BAAAVB010000008.1"/>
</dbReference>
<gene>
    <name evidence="2" type="ORF">LV75_005130</name>
</gene>
<reference evidence="2 3" key="1">
    <citation type="submission" date="2022-06" db="EMBL/GenBank/DDBJ databases">
        <title>Genomic Encyclopedia of Archaeal and Bacterial Type Strains, Phase II (KMG-II): from individual species to whole genera.</title>
        <authorList>
            <person name="Goeker M."/>
        </authorList>
    </citation>
    <scope>NUCLEOTIDE SEQUENCE [LARGE SCALE GENOMIC DNA]</scope>
    <source>
        <strain evidence="2 3">DSM 44255</strain>
    </source>
</reference>
<accession>A0ABT1IIX0</accession>
<evidence type="ECO:0000313" key="3">
    <source>
        <dbReference type="Proteomes" id="UP001205185"/>
    </source>
</evidence>
<dbReference type="InterPro" id="IPR001387">
    <property type="entry name" value="Cro/C1-type_HTH"/>
</dbReference>
<dbReference type="Pfam" id="PF13560">
    <property type="entry name" value="HTH_31"/>
    <property type="match status" value="1"/>
</dbReference>
<dbReference type="InterPro" id="IPR041413">
    <property type="entry name" value="MLTR_LBD"/>
</dbReference>
<comment type="caution">
    <text evidence="2">The sequence shown here is derived from an EMBL/GenBank/DDBJ whole genome shotgun (WGS) entry which is preliminary data.</text>
</comment>
<protein>
    <submittedName>
        <fullName evidence="2">Helix-turn-helix domain-containing protein</fullName>
    </submittedName>
</protein>
<dbReference type="PANTHER" id="PTHR35010">
    <property type="entry name" value="BLL4672 PROTEIN-RELATED"/>
    <property type="match status" value="1"/>
</dbReference>
<dbReference type="PANTHER" id="PTHR35010:SF3">
    <property type="entry name" value="BLL4873 PROTEIN"/>
    <property type="match status" value="1"/>
</dbReference>
<proteinExistence type="predicted"/>
<organism evidence="2 3">
    <name type="scientific">Actinokineospora diospyrosa</name>
    <dbReference type="NCBI Taxonomy" id="103728"/>
    <lineage>
        <taxon>Bacteria</taxon>
        <taxon>Bacillati</taxon>
        <taxon>Actinomycetota</taxon>
        <taxon>Actinomycetes</taxon>
        <taxon>Pseudonocardiales</taxon>
        <taxon>Pseudonocardiaceae</taxon>
        <taxon>Actinokineospora</taxon>
    </lineage>
</organism>
<dbReference type="Gene3D" id="3.30.450.180">
    <property type="match status" value="1"/>
</dbReference>
<dbReference type="EMBL" id="JAMTCO010000013">
    <property type="protein sequence ID" value="MCP2272604.1"/>
    <property type="molecule type" value="Genomic_DNA"/>
</dbReference>
<evidence type="ECO:0000259" key="1">
    <source>
        <dbReference type="SMART" id="SM00530"/>
    </source>
</evidence>
<evidence type="ECO:0000313" key="2">
    <source>
        <dbReference type="EMBL" id="MCP2272604.1"/>
    </source>
</evidence>
<dbReference type="SMART" id="SM00530">
    <property type="entry name" value="HTH_XRE"/>
    <property type="match status" value="1"/>
</dbReference>
<dbReference type="CDD" id="cd00093">
    <property type="entry name" value="HTH_XRE"/>
    <property type="match status" value="1"/>
</dbReference>
<sequence>MATTSPPELVRRREALRDFLRSRRARLSPEDVGLPGGGRRRTPGLRREEVAVLAGVGASWYMWLEQGRDIRVSESVMDAIAVALRMSELERVHFYRLAGMNPPQPVTSDEAEVSAELRRVLDTWLPNPAYVLDRYWNVRAVNDAARVVLGLRDGDTMNCLVAYFTEPAFRNRYRYWADYAPHVVSEFRVDAARYPDDPVFGPLTQQLCEESPEFAELWAKHDVQDHSGGVKAIEHPRAGCLIFEHTTLRLADRADLRLVLQTPQAHTDTMTKLKALLEHEARRVALVEAG</sequence>
<name>A0ABT1IIX0_9PSEU</name>
<dbReference type="Pfam" id="PF17765">
    <property type="entry name" value="MLTR_LBD"/>
    <property type="match status" value="1"/>
</dbReference>
<feature type="domain" description="HTH cro/C1-type" evidence="1">
    <location>
        <begin position="19"/>
        <end position="91"/>
    </location>
</feature>
<dbReference type="Gene3D" id="1.10.260.40">
    <property type="entry name" value="lambda repressor-like DNA-binding domains"/>
    <property type="match status" value="1"/>
</dbReference>
<dbReference type="InterPro" id="IPR010982">
    <property type="entry name" value="Lambda_DNA-bd_dom_sf"/>
</dbReference>
<dbReference type="Proteomes" id="UP001205185">
    <property type="component" value="Unassembled WGS sequence"/>
</dbReference>